<evidence type="ECO:0000313" key="3">
    <source>
        <dbReference type="Proteomes" id="UP001066276"/>
    </source>
</evidence>
<feature type="region of interest" description="Disordered" evidence="1">
    <location>
        <begin position="1"/>
        <end position="37"/>
    </location>
</feature>
<dbReference type="AlphaFoldDB" id="A0AAV7RUN0"/>
<organism evidence="2 3">
    <name type="scientific">Pleurodeles waltl</name>
    <name type="common">Iberian ribbed newt</name>
    <dbReference type="NCBI Taxonomy" id="8319"/>
    <lineage>
        <taxon>Eukaryota</taxon>
        <taxon>Metazoa</taxon>
        <taxon>Chordata</taxon>
        <taxon>Craniata</taxon>
        <taxon>Vertebrata</taxon>
        <taxon>Euteleostomi</taxon>
        <taxon>Amphibia</taxon>
        <taxon>Batrachia</taxon>
        <taxon>Caudata</taxon>
        <taxon>Salamandroidea</taxon>
        <taxon>Salamandridae</taxon>
        <taxon>Pleurodelinae</taxon>
        <taxon>Pleurodeles</taxon>
    </lineage>
</organism>
<sequence length="102" mass="11695">MGRHGEARLKGHQSRKSDLRDSEKVNESRNTSEKSENRLAPRYASLFSLFSEVLRDLFTFSESRKSDFRLWCPFNRASSRLPILTGNADPGRLLAARSTHNQ</sequence>
<comment type="caution">
    <text evidence="2">The sequence shown here is derived from an EMBL/GenBank/DDBJ whole genome shotgun (WGS) entry which is preliminary data.</text>
</comment>
<evidence type="ECO:0000256" key="1">
    <source>
        <dbReference type="SAM" id="MobiDB-lite"/>
    </source>
</evidence>
<dbReference type="EMBL" id="JANPWB010000009">
    <property type="protein sequence ID" value="KAJ1156501.1"/>
    <property type="molecule type" value="Genomic_DNA"/>
</dbReference>
<accession>A0AAV7RUN0</accession>
<gene>
    <name evidence="2" type="ORF">NDU88_009220</name>
</gene>
<name>A0AAV7RUN0_PLEWA</name>
<dbReference type="Proteomes" id="UP001066276">
    <property type="component" value="Chromosome 5"/>
</dbReference>
<evidence type="ECO:0000313" key="2">
    <source>
        <dbReference type="EMBL" id="KAJ1156501.1"/>
    </source>
</evidence>
<reference evidence="2" key="1">
    <citation type="journal article" date="2022" name="bioRxiv">
        <title>Sequencing and chromosome-scale assembly of the giantPleurodeles waltlgenome.</title>
        <authorList>
            <person name="Brown T."/>
            <person name="Elewa A."/>
            <person name="Iarovenko S."/>
            <person name="Subramanian E."/>
            <person name="Araus A.J."/>
            <person name="Petzold A."/>
            <person name="Susuki M."/>
            <person name="Suzuki K.-i.T."/>
            <person name="Hayashi T."/>
            <person name="Toyoda A."/>
            <person name="Oliveira C."/>
            <person name="Osipova E."/>
            <person name="Leigh N.D."/>
            <person name="Simon A."/>
            <person name="Yun M.H."/>
        </authorList>
    </citation>
    <scope>NUCLEOTIDE SEQUENCE</scope>
    <source>
        <strain evidence="2">20211129_DDA</strain>
        <tissue evidence="2">Liver</tissue>
    </source>
</reference>
<protein>
    <submittedName>
        <fullName evidence="2">Uncharacterized protein</fullName>
    </submittedName>
</protein>
<proteinExistence type="predicted"/>
<keyword evidence="3" id="KW-1185">Reference proteome</keyword>